<evidence type="ECO:0000313" key="2">
    <source>
        <dbReference type="EMBL" id="AIK67770.1"/>
    </source>
</evidence>
<dbReference type="RefSeq" id="YP_009198267.1">
    <property type="nucleotide sequence ID" value="NC_028794.1"/>
</dbReference>
<evidence type="ECO:0008006" key="4">
    <source>
        <dbReference type="Google" id="ProtNLM"/>
    </source>
</evidence>
<gene>
    <name evidence="2" type="ORF">PBI_PIRO94_54</name>
</gene>
<sequence>MTDINKVFSKAARKALVSWETDLTADELIQDLWVWYLESPAIQNTIDGLVEGEAVLYVRRQALNILAKKALANDMFNGRRLYSSDSIREALAGTSTNRYLVDILPRAMEALGSQNEGYAEALRSRYIDGIVPPKKGGGAMQLARAVRSLTEHVNVIAILAGADVASNNVQIEGPGSRHSVFPETRPTTGGHSDPTADIAILLIEHPELRDDYLYESPLPEFLGGRCHAQPA</sequence>
<dbReference type="KEGG" id="vg:26625409"/>
<feature type="region of interest" description="Disordered" evidence="1">
    <location>
        <begin position="173"/>
        <end position="193"/>
    </location>
</feature>
<keyword evidence="3" id="KW-1185">Reference proteome</keyword>
<dbReference type="OrthoDB" id="6368at10239"/>
<name>A0A076YKM1_9CAUD</name>
<dbReference type="InterPro" id="IPR057899">
    <property type="entry name" value="Gp53"/>
</dbReference>
<accession>A0A076YKM1</accession>
<proteinExistence type="predicted"/>
<dbReference type="Pfam" id="PF25684">
    <property type="entry name" value="Mycobacteriophage_Gp53"/>
    <property type="match status" value="1"/>
</dbReference>
<organism evidence="2 3">
    <name type="scientific">Mycobacterium phage Piro94</name>
    <dbReference type="NCBI Taxonomy" id="1527520"/>
    <lineage>
        <taxon>Viruses</taxon>
        <taxon>Duplodnaviria</taxon>
        <taxon>Heunggongvirae</taxon>
        <taxon>Uroviricota</taxon>
        <taxon>Caudoviricetes</taxon>
        <taxon>Turbidovirus</taxon>
        <taxon>Turbidovirus piro94</taxon>
    </lineage>
</organism>
<reference evidence="2 3" key="1">
    <citation type="submission" date="2014-07" db="EMBL/GenBank/DDBJ databases">
        <authorList>
            <person name="Edwards J.M."/>
            <person name="Maric E."/>
            <person name="Piro B.S."/>
            <person name="Zarchy R.E."/>
            <person name="Bollivar D.W."/>
            <person name="Anders K.R."/>
            <person name="Braun M.A."/>
            <person name="Delesalle V.A."/>
            <person name="Hughes L.E."/>
            <person name="Ware V.C."/>
            <person name="Bradley K.W."/>
            <person name="Barker L.P."/>
            <person name="Asai D.J."/>
            <person name="Bowman C.A."/>
            <person name="Russell D.A."/>
            <person name="Pope W.H."/>
            <person name="Jacobs-Sera D."/>
            <person name="Hendrix R.W."/>
            <person name="Hatfull G.F."/>
        </authorList>
    </citation>
    <scope>NUCLEOTIDE SEQUENCE [LARGE SCALE GENOMIC DNA]</scope>
</reference>
<evidence type="ECO:0000313" key="3">
    <source>
        <dbReference type="Proteomes" id="UP000207645"/>
    </source>
</evidence>
<dbReference type="Proteomes" id="UP000207645">
    <property type="component" value="Segment"/>
</dbReference>
<dbReference type="EMBL" id="KM197169">
    <property type="protein sequence ID" value="AIK67770.1"/>
    <property type="molecule type" value="Genomic_DNA"/>
</dbReference>
<evidence type="ECO:0000256" key="1">
    <source>
        <dbReference type="SAM" id="MobiDB-lite"/>
    </source>
</evidence>
<dbReference type="GeneID" id="26625409"/>
<protein>
    <recommendedName>
        <fullName evidence="4">Helix-turn-helix DNA binding domain protein</fullName>
    </recommendedName>
</protein>